<dbReference type="EMBL" id="WNCR01000004">
    <property type="protein sequence ID" value="MTU29761.1"/>
    <property type="molecule type" value="Genomic_DNA"/>
</dbReference>
<evidence type="ECO:0000313" key="2">
    <source>
        <dbReference type="EMBL" id="MTU41266.1"/>
    </source>
</evidence>
<name>A0A4Q5CFV7_9BACT</name>
<keyword evidence="3" id="KW-1185">Reference proteome</keyword>
<dbReference type="EMBL" id="WNCN01000032">
    <property type="protein sequence ID" value="MTU41266.1"/>
    <property type="molecule type" value="Genomic_DNA"/>
</dbReference>
<sequence>MENKKMDCWDFVFSFVKNHIDALVQQADKYTKEMNEDYEHFFCWYAEEMYKTQRELACYRALKTVLSVGSHEEAKLFIENKISSLTDSLLSGSIRRNSTSAASNLAHTLELEMKQSVREKFIMLLEVIEKGESVEG</sequence>
<evidence type="ECO:0000313" key="3">
    <source>
        <dbReference type="Proteomes" id="UP000434916"/>
    </source>
</evidence>
<organism evidence="1 4">
    <name type="scientific">Parabacteroides merdae</name>
    <dbReference type="NCBI Taxonomy" id="46503"/>
    <lineage>
        <taxon>Bacteria</taxon>
        <taxon>Pseudomonadati</taxon>
        <taxon>Bacteroidota</taxon>
        <taxon>Bacteroidia</taxon>
        <taxon>Bacteroidales</taxon>
        <taxon>Tannerellaceae</taxon>
        <taxon>Parabacteroides</taxon>
    </lineage>
</organism>
<comment type="caution">
    <text evidence="1">The sequence shown here is derived from an EMBL/GenBank/DDBJ whole genome shotgun (WGS) entry which is preliminary data.</text>
</comment>
<dbReference type="RefSeq" id="WP_008675519.1">
    <property type="nucleotide sequence ID" value="NZ_JADNDR010000006.1"/>
</dbReference>
<dbReference type="Proteomes" id="UP000434916">
    <property type="component" value="Unassembled WGS sequence"/>
</dbReference>
<dbReference type="AlphaFoldDB" id="A0A4Q5CFV7"/>
<reference evidence="3 4" key="1">
    <citation type="journal article" date="2019" name="Nat. Med.">
        <title>A library of human gut bacterial isolates paired with longitudinal multiomics data enables mechanistic microbiome research.</title>
        <authorList>
            <person name="Poyet M."/>
            <person name="Groussin M."/>
            <person name="Gibbons S.M."/>
            <person name="Avila-Pacheco J."/>
            <person name="Jiang X."/>
            <person name="Kearney S.M."/>
            <person name="Perrotta A.R."/>
            <person name="Berdy B."/>
            <person name="Zhao S."/>
            <person name="Lieberman T.D."/>
            <person name="Swanson P.K."/>
            <person name="Smith M."/>
            <person name="Roesemann S."/>
            <person name="Alexander J.E."/>
            <person name="Rich S.A."/>
            <person name="Livny J."/>
            <person name="Vlamakis H."/>
            <person name="Clish C."/>
            <person name="Bullock K."/>
            <person name="Deik A."/>
            <person name="Scott J."/>
            <person name="Pierce K.A."/>
            <person name="Xavier R.J."/>
            <person name="Alm E.J."/>
        </authorList>
    </citation>
    <scope>NUCLEOTIDE SEQUENCE [LARGE SCALE GENOMIC DNA]</scope>
    <source>
        <strain evidence="1 4">BIOML-A25</strain>
        <strain evidence="2 3">BIOML-A29</strain>
    </source>
</reference>
<evidence type="ECO:0000313" key="4">
    <source>
        <dbReference type="Proteomes" id="UP000437446"/>
    </source>
</evidence>
<gene>
    <name evidence="1" type="ORF">GMD66_11210</name>
    <name evidence="2" type="ORF">GMD82_17820</name>
</gene>
<evidence type="ECO:0000313" key="1">
    <source>
        <dbReference type="EMBL" id="MTU29761.1"/>
    </source>
</evidence>
<accession>A0A4Q5CFV7</accession>
<protein>
    <submittedName>
        <fullName evidence="1">Uncharacterized protein</fullName>
    </submittedName>
</protein>
<proteinExistence type="predicted"/>
<dbReference type="Proteomes" id="UP000437446">
    <property type="component" value="Unassembled WGS sequence"/>
</dbReference>